<dbReference type="Proteomes" id="UP001055804">
    <property type="component" value="Unassembled WGS sequence"/>
</dbReference>
<feature type="chain" id="PRO_5039920862" evidence="1">
    <location>
        <begin position="22"/>
        <end position="231"/>
    </location>
</feature>
<dbReference type="RefSeq" id="WP_269332241.1">
    <property type="nucleotide sequence ID" value="NZ_JAMZFT010000002.1"/>
</dbReference>
<evidence type="ECO:0000256" key="1">
    <source>
        <dbReference type="SAM" id="SignalP"/>
    </source>
</evidence>
<dbReference type="GO" id="GO:0009279">
    <property type="term" value="C:cell outer membrane"/>
    <property type="evidence" value="ECO:0007669"/>
    <property type="project" value="InterPro"/>
</dbReference>
<comment type="caution">
    <text evidence="2">The sequence shown here is derived from an EMBL/GenBank/DDBJ whole genome shotgun (WGS) entry which is preliminary data.</text>
</comment>
<keyword evidence="3" id="KW-1185">Reference proteome</keyword>
<dbReference type="InterPro" id="IPR007939">
    <property type="entry name" value="Cu-R_B_prcur"/>
</dbReference>
<evidence type="ECO:0000313" key="3">
    <source>
        <dbReference type="Proteomes" id="UP001055804"/>
    </source>
</evidence>
<proteinExistence type="predicted"/>
<accession>A0A9J6PJM0</accession>
<feature type="signal peptide" evidence="1">
    <location>
        <begin position="1"/>
        <end position="21"/>
    </location>
</feature>
<evidence type="ECO:0000313" key="2">
    <source>
        <dbReference type="EMBL" id="MCP1336274.1"/>
    </source>
</evidence>
<dbReference type="GO" id="GO:0005507">
    <property type="term" value="F:copper ion binding"/>
    <property type="evidence" value="ECO:0007669"/>
    <property type="project" value="InterPro"/>
</dbReference>
<dbReference type="GO" id="GO:0006878">
    <property type="term" value="P:intracellular copper ion homeostasis"/>
    <property type="evidence" value="ECO:0007669"/>
    <property type="project" value="InterPro"/>
</dbReference>
<keyword evidence="1" id="KW-0732">Signal</keyword>
<dbReference type="AlphaFoldDB" id="A0A9J6PJM0"/>
<sequence length="231" mass="25354">MTRTAGFAAVLAVAVASPALAESPFWGVQVEQFEYRAGEGSDLLAWDLDALAGTDALKFVWRSEGEFALDEDAFEAMENQLRLQVPVTDFFDAVVGVRADTPEGPDRLYGVIGLHGLAPQWFEVDADLFVSDRPVARFEVEYEGLITNRIVLTPSIEVDLPLRDDRAIGLGAWGPKVEIGARLGYDLVDRAISPYVGVHYERVFGATRRLARAAGEDDDAVYLVVGTRLMF</sequence>
<gene>
    <name evidence="2" type="ORF">NJQ99_07645</name>
</gene>
<organism evidence="2 3">
    <name type="scientific">Futiania mangrovi</name>
    <dbReference type="NCBI Taxonomy" id="2959716"/>
    <lineage>
        <taxon>Bacteria</taxon>
        <taxon>Pseudomonadati</taxon>
        <taxon>Pseudomonadota</taxon>
        <taxon>Alphaproteobacteria</taxon>
        <taxon>Futianiales</taxon>
        <taxon>Futianiaceae</taxon>
        <taxon>Futiania</taxon>
    </lineage>
</organism>
<protein>
    <submittedName>
        <fullName evidence="2">Copper resistance protein B</fullName>
    </submittedName>
</protein>
<dbReference type="Pfam" id="PF05275">
    <property type="entry name" value="CopB"/>
    <property type="match status" value="1"/>
</dbReference>
<dbReference type="EMBL" id="JAMZFT010000002">
    <property type="protein sequence ID" value="MCP1336274.1"/>
    <property type="molecule type" value="Genomic_DNA"/>
</dbReference>
<reference evidence="2" key="1">
    <citation type="submission" date="2022-06" db="EMBL/GenBank/DDBJ databases">
        <title>Isolation and Genomics of Futiania mangrovii gen. nov., sp. nov., a Rare and Metabolically-versatile member in the Class Alphaproteobacteria.</title>
        <authorList>
            <person name="Liu L."/>
            <person name="Huang W.-C."/>
            <person name="Pan J."/>
            <person name="Li J."/>
            <person name="Huang Y."/>
            <person name="Du H."/>
            <person name="Liu Y."/>
            <person name="Li M."/>
        </authorList>
    </citation>
    <scope>NUCLEOTIDE SEQUENCE</scope>
    <source>
        <strain evidence="2">FT118</strain>
    </source>
</reference>
<name>A0A9J6PJM0_9PROT</name>